<sequence>MEEAKSRELEQSEAATAARLALAHKDEHLSELQASHAAAMRVAKHTISMLSHELREATFGNPQGLMGPARTRGSPVSVLQNVYDSQELAAATPDPRSAQVAAALTQALDQALRQQENTSCENAQLQAKCERLTIALDSTTASMESGNGYAAADTDDEDVAPTQPPTTLGCGAPVPGFGRSFLISSLVCALFVMCATAAPLTDSGVGGAGAHVCTAPTVGGPGWAAPAAAMPASPTACRLSGQVEPATQVVA</sequence>
<protein>
    <submittedName>
        <fullName evidence="1">Uncharacterized protein</fullName>
    </submittedName>
</protein>
<gene>
    <name evidence="1" type="ORF">CYMTET_6673</name>
</gene>
<name>A0AAE0GWL2_9CHLO</name>
<dbReference type="EMBL" id="LGRX02001659">
    <property type="protein sequence ID" value="KAK3285730.1"/>
    <property type="molecule type" value="Genomic_DNA"/>
</dbReference>
<proteinExistence type="predicted"/>
<organism evidence="1 2">
    <name type="scientific">Cymbomonas tetramitiformis</name>
    <dbReference type="NCBI Taxonomy" id="36881"/>
    <lineage>
        <taxon>Eukaryota</taxon>
        <taxon>Viridiplantae</taxon>
        <taxon>Chlorophyta</taxon>
        <taxon>Pyramimonadophyceae</taxon>
        <taxon>Pyramimonadales</taxon>
        <taxon>Pyramimonadaceae</taxon>
        <taxon>Cymbomonas</taxon>
    </lineage>
</organism>
<dbReference type="Proteomes" id="UP001190700">
    <property type="component" value="Unassembled WGS sequence"/>
</dbReference>
<evidence type="ECO:0000313" key="1">
    <source>
        <dbReference type="EMBL" id="KAK3285730.1"/>
    </source>
</evidence>
<evidence type="ECO:0000313" key="2">
    <source>
        <dbReference type="Proteomes" id="UP001190700"/>
    </source>
</evidence>
<keyword evidence="2" id="KW-1185">Reference proteome</keyword>
<reference evidence="1 2" key="1">
    <citation type="journal article" date="2015" name="Genome Biol. Evol.">
        <title>Comparative Genomics of a Bacterivorous Green Alga Reveals Evolutionary Causalities and Consequences of Phago-Mixotrophic Mode of Nutrition.</title>
        <authorList>
            <person name="Burns J.A."/>
            <person name="Paasch A."/>
            <person name="Narechania A."/>
            <person name="Kim E."/>
        </authorList>
    </citation>
    <scope>NUCLEOTIDE SEQUENCE [LARGE SCALE GENOMIC DNA]</scope>
    <source>
        <strain evidence="1 2">PLY_AMNH</strain>
    </source>
</reference>
<dbReference type="AlphaFoldDB" id="A0AAE0GWL2"/>
<accession>A0AAE0GWL2</accession>
<comment type="caution">
    <text evidence="1">The sequence shown here is derived from an EMBL/GenBank/DDBJ whole genome shotgun (WGS) entry which is preliminary data.</text>
</comment>